<proteinExistence type="predicted"/>
<dbReference type="EMBL" id="NBXA01000037">
    <property type="protein sequence ID" value="RFA06892.1"/>
    <property type="molecule type" value="Genomic_DNA"/>
</dbReference>
<protein>
    <submittedName>
        <fullName evidence="2">Uncharacterized protein</fullName>
    </submittedName>
</protein>
<evidence type="ECO:0000313" key="3">
    <source>
        <dbReference type="Proteomes" id="UP000256709"/>
    </source>
</evidence>
<dbReference type="AlphaFoldDB" id="A0A3E0VAK4"/>
<reference evidence="2 3" key="1">
    <citation type="submission" date="2017-04" db="EMBL/GenBank/DDBJ databases">
        <title>Comparative genome analysis of Subtercola boreus.</title>
        <authorList>
            <person name="Cho Y.-J."/>
            <person name="Cho A."/>
            <person name="Kim O.-S."/>
            <person name="Lee J.-I."/>
        </authorList>
    </citation>
    <scope>NUCLEOTIDE SEQUENCE [LARGE SCALE GENOMIC DNA]</scope>
    <source>
        <strain evidence="2 3">P27444</strain>
    </source>
</reference>
<organism evidence="2 3">
    <name type="scientific">Subtercola boreus</name>
    <dbReference type="NCBI Taxonomy" id="120213"/>
    <lineage>
        <taxon>Bacteria</taxon>
        <taxon>Bacillati</taxon>
        <taxon>Actinomycetota</taxon>
        <taxon>Actinomycetes</taxon>
        <taxon>Micrococcales</taxon>
        <taxon>Microbacteriaceae</taxon>
        <taxon>Subtercola</taxon>
    </lineage>
</organism>
<evidence type="ECO:0000256" key="1">
    <source>
        <dbReference type="SAM" id="Phobius"/>
    </source>
</evidence>
<evidence type="ECO:0000313" key="2">
    <source>
        <dbReference type="EMBL" id="RFA06892.1"/>
    </source>
</evidence>
<comment type="caution">
    <text evidence="2">The sequence shown here is derived from an EMBL/GenBank/DDBJ whole genome shotgun (WGS) entry which is preliminary data.</text>
</comment>
<keyword evidence="1" id="KW-1133">Transmembrane helix</keyword>
<sequence length="64" mass="7066">MAANVLVWGGAALFLFALAGEYTYTAFHGQWFNIVGWALICTVAIAITVVGFVEVRRLHSRLPR</sequence>
<keyword evidence="1" id="KW-0472">Membrane</keyword>
<name>A0A3E0VAK4_9MICO</name>
<dbReference type="Proteomes" id="UP000256709">
    <property type="component" value="Unassembled WGS sequence"/>
</dbReference>
<feature type="transmembrane region" description="Helical" evidence="1">
    <location>
        <begin position="35"/>
        <end position="55"/>
    </location>
</feature>
<keyword evidence="1" id="KW-0812">Transmembrane</keyword>
<accession>A0A3E0VAK4</accession>
<gene>
    <name evidence="2" type="ORF">B7R21_17910</name>
</gene>